<dbReference type="RefSeq" id="WP_338890169.1">
    <property type="nucleotide sequence ID" value="NZ_CP147846.1"/>
</dbReference>
<feature type="domain" description="Glycosyl transferase family 1" evidence="3">
    <location>
        <begin position="211"/>
        <end position="370"/>
    </location>
</feature>
<dbReference type="SUPFAM" id="SSF53756">
    <property type="entry name" value="UDP-Glycosyltransferase/glycogen phosphorylase"/>
    <property type="match status" value="1"/>
</dbReference>
<organism evidence="5 6">
    <name type="scientific">Rhodococcus sovatensis</name>
    <dbReference type="NCBI Taxonomy" id="1805840"/>
    <lineage>
        <taxon>Bacteria</taxon>
        <taxon>Bacillati</taxon>
        <taxon>Actinomycetota</taxon>
        <taxon>Actinomycetes</taxon>
        <taxon>Mycobacteriales</taxon>
        <taxon>Nocardiaceae</taxon>
        <taxon>Rhodococcus</taxon>
    </lineage>
</organism>
<dbReference type="PANTHER" id="PTHR45947">
    <property type="entry name" value="SULFOQUINOVOSYL TRANSFERASE SQD2"/>
    <property type="match status" value="1"/>
</dbReference>
<evidence type="ECO:0000313" key="6">
    <source>
        <dbReference type="Proteomes" id="UP001432000"/>
    </source>
</evidence>
<feature type="domain" description="Glycosyltransferase subfamily 4-like N-terminal" evidence="4">
    <location>
        <begin position="22"/>
        <end position="196"/>
    </location>
</feature>
<evidence type="ECO:0000259" key="3">
    <source>
        <dbReference type="Pfam" id="PF00534"/>
    </source>
</evidence>
<evidence type="ECO:0000259" key="4">
    <source>
        <dbReference type="Pfam" id="PF13439"/>
    </source>
</evidence>
<name>A0ABZ2PK42_9NOCA</name>
<evidence type="ECO:0000256" key="1">
    <source>
        <dbReference type="ARBA" id="ARBA00022676"/>
    </source>
</evidence>
<dbReference type="EMBL" id="CP147846">
    <property type="protein sequence ID" value="WXG69404.1"/>
    <property type="molecule type" value="Genomic_DNA"/>
</dbReference>
<sequence>MKIALVSEHASPLAALGGVDAGGQNVHVAELARSLAALGHSITVYTRRDDADGPDTVTTEAGYRVTRVAAGPAEPIPKDDLLPYMDEFREVLAQVWREDRPDVVHAHFWMSGLASRSAARAVGLPYVITFHALGEVKRRHQGSADTSPPDRIEIERDLACGAARVVATCSDEAFELTRMGVEPSRISVVPCGVDLDTFTASGPAFARSTEGRCRVVTVGRMVRRKGFATVIEALPDMPDVELVLVGGPQAGNFDSDPEVERLSSTARRLGVRDRVRMIGQVSRADMPALLRSADVVVCAPWYEPFGIVPLEAMACGIPVVASAVGGLLDTVVDGRTGALVPPRDSSKIASAVNRISRDDQLRKTYSINALERSLRYSWDRIAKDTVRAYSRIDRTATDSSVAGTR</sequence>
<reference evidence="5 6" key="1">
    <citation type="submission" date="2024-03" db="EMBL/GenBank/DDBJ databases">
        <title>Natural products discovery in diverse microorganisms through a two-stage MS feature dereplication strategy.</title>
        <authorList>
            <person name="Zhang R."/>
        </authorList>
    </citation>
    <scope>NUCLEOTIDE SEQUENCE [LARGE SCALE GENOMIC DNA]</scope>
    <source>
        <strain evidence="5 6">18930</strain>
    </source>
</reference>
<keyword evidence="2 5" id="KW-0808">Transferase</keyword>
<proteinExistence type="predicted"/>
<keyword evidence="6" id="KW-1185">Reference proteome</keyword>
<dbReference type="Proteomes" id="UP001432000">
    <property type="component" value="Chromosome"/>
</dbReference>
<protein>
    <submittedName>
        <fullName evidence="5">Glycosyltransferase</fullName>
        <ecNumber evidence="5">2.4.-.-</ecNumber>
    </submittedName>
</protein>
<dbReference type="PANTHER" id="PTHR45947:SF3">
    <property type="entry name" value="SULFOQUINOVOSYL TRANSFERASE SQD2"/>
    <property type="match status" value="1"/>
</dbReference>
<evidence type="ECO:0000313" key="5">
    <source>
        <dbReference type="EMBL" id="WXG69404.1"/>
    </source>
</evidence>
<dbReference type="Pfam" id="PF13439">
    <property type="entry name" value="Glyco_transf_4"/>
    <property type="match status" value="1"/>
</dbReference>
<accession>A0ABZ2PK42</accession>
<dbReference type="InterPro" id="IPR050194">
    <property type="entry name" value="Glycosyltransferase_grp1"/>
</dbReference>
<evidence type="ECO:0000256" key="2">
    <source>
        <dbReference type="ARBA" id="ARBA00022679"/>
    </source>
</evidence>
<dbReference type="InterPro" id="IPR001296">
    <property type="entry name" value="Glyco_trans_1"/>
</dbReference>
<keyword evidence="1 5" id="KW-0328">Glycosyltransferase</keyword>
<dbReference type="InterPro" id="IPR028098">
    <property type="entry name" value="Glyco_trans_4-like_N"/>
</dbReference>
<gene>
    <name evidence="5" type="ORF">WDS16_02240</name>
</gene>
<dbReference type="Pfam" id="PF00534">
    <property type="entry name" value="Glycos_transf_1"/>
    <property type="match status" value="1"/>
</dbReference>
<dbReference type="EC" id="2.4.-.-" evidence="5"/>
<dbReference type="GO" id="GO:0016757">
    <property type="term" value="F:glycosyltransferase activity"/>
    <property type="evidence" value="ECO:0007669"/>
    <property type="project" value="UniProtKB-KW"/>
</dbReference>
<dbReference type="Gene3D" id="3.40.50.2000">
    <property type="entry name" value="Glycogen Phosphorylase B"/>
    <property type="match status" value="2"/>
</dbReference>